<keyword evidence="2" id="KW-1185">Reference proteome</keyword>
<dbReference type="Proteomes" id="UP001215280">
    <property type="component" value="Unassembled WGS sequence"/>
</dbReference>
<evidence type="ECO:0000313" key="2">
    <source>
        <dbReference type="Proteomes" id="UP001215280"/>
    </source>
</evidence>
<feature type="non-terminal residue" evidence="1">
    <location>
        <position position="1"/>
    </location>
</feature>
<protein>
    <submittedName>
        <fullName evidence="1">Uncharacterized protein</fullName>
    </submittedName>
</protein>
<gene>
    <name evidence="1" type="ORF">DFH07DRAFT_727976</name>
</gene>
<dbReference type="EMBL" id="JARJLG010000003">
    <property type="protein sequence ID" value="KAJ7782503.1"/>
    <property type="molecule type" value="Genomic_DNA"/>
</dbReference>
<name>A0AAD7KC13_9AGAR</name>
<accession>A0AAD7KC13</accession>
<reference evidence="1" key="1">
    <citation type="submission" date="2023-03" db="EMBL/GenBank/DDBJ databases">
        <title>Massive genome expansion in bonnet fungi (Mycena s.s.) driven by repeated elements and novel gene families across ecological guilds.</title>
        <authorList>
            <consortium name="Lawrence Berkeley National Laboratory"/>
            <person name="Harder C.B."/>
            <person name="Miyauchi S."/>
            <person name="Viragh M."/>
            <person name="Kuo A."/>
            <person name="Thoen E."/>
            <person name="Andreopoulos B."/>
            <person name="Lu D."/>
            <person name="Skrede I."/>
            <person name="Drula E."/>
            <person name="Henrissat B."/>
            <person name="Morin E."/>
            <person name="Kohler A."/>
            <person name="Barry K."/>
            <person name="LaButti K."/>
            <person name="Morin E."/>
            <person name="Salamov A."/>
            <person name="Lipzen A."/>
            <person name="Mereny Z."/>
            <person name="Hegedus B."/>
            <person name="Baldrian P."/>
            <person name="Stursova M."/>
            <person name="Weitz H."/>
            <person name="Taylor A."/>
            <person name="Grigoriev I.V."/>
            <person name="Nagy L.G."/>
            <person name="Martin F."/>
            <person name="Kauserud H."/>
        </authorList>
    </citation>
    <scope>NUCLEOTIDE SEQUENCE</scope>
    <source>
        <strain evidence="1">CBHHK188m</strain>
    </source>
</reference>
<sequence length="318" mass="36703">LLYMACIDPHLVSGAEIIVDVDDKSLAHLEKVQHAFLRRLLVLGLGAYSMRAPLFTEVGLVPLRYRHLILALRYLGYLINLAVTHYAKAALEDSYQLYLKGCQGYWMDLMYTPQNLRFPVTLPALPELTPEKCTALTKEVHIAAMRHLDAEVNSSTRLYMLHDRLEPLEDEPPKKMTTFLRHYLVLVVNAKHRKALTRLLVSQHPLAVERMRYKQRRHRVIVPREDRLCRFGCNHIETVEHALFFCSQAGEELLQYRNAYTTAMQTTDPRIATVAPWNATNVLRSLIFRRETVCQSAKFVCKVFAIFDVVPMVWPDGM</sequence>
<proteinExistence type="predicted"/>
<comment type="caution">
    <text evidence="1">The sequence shown here is derived from an EMBL/GenBank/DDBJ whole genome shotgun (WGS) entry which is preliminary data.</text>
</comment>
<organism evidence="1 2">
    <name type="scientific">Mycena maculata</name>
    <dbReference type="NCBI Taxonomy" id="230809"/>
    <lineage>
        <taxon>Eukaryota</taxon>
        <taxon>Fungi</taxon>
        <taxon>Dikarya</taxon>
        <taxon>Basidiomycota</taxon>
        <taxon>Agaricomycotina</taxon>
        <taxon>Agaricomycetes</taxon>
        <taxon>Agaricomycetidae</taxon>
        <taxon>Agaricales</taxon>
        <taxon>Marasmiineae</taxon>
        <taxon>Mycenaceae</taxon>
        <taxon>Mycena</taxon>
    </lineage>
</organism>
<evidence type="ECO:0000313" key="1">
    <source>
        <dbReference type="EMBL" id="KAJ7782503.1"/>
    </source>
</evidence>
<dbReference type="AlphaFoldDB" id="A0AAD7KC13"/>